<evidence type="ECO:0000256" key="4">
    <source>
        <dbReference type="SAM" id="MobiDB-lite"/>
    </source>
</evidence>
<keyword evidence="3 6" id="KW-0808">Transferase</keyword>
<protein>
    <submittedName>
        <fullName evidence="6">Glycosyl transferase family 2</fullName>
    </submittedName>
</protein>
<gene>
    <name evidence="6" type="ORF">Ga0080559_TMP5242</name>
</gene>
<proteinExistence type="inferred from homology"/>
<dbReference type="EMBL" id="CP014802">
    <property type="protein sequence ID" value="APX26342.1"/>
    <property type="molecule type" value="Genomic_DNA"/>
</dbReference>
<sequence>MTPDPALFDTDPLTVIRDSALFDPDWYLARYPDVARSGMEPAAHFHFIGDGLGRDPGPGFSTRGYLALNPDVAQAGVPALLHYLRSGRREGRSPHPPVIPPARAPGRAGHLRTLLETGGLDAGPRAALDALANAPGPESAAACETLALHALNAGDRAGAETYLDLWEARGAAPETLAPLRICAAMASGDRAAAKARYRDGPPTPDLHLAATRLGADAEARLPALAAAFAAQGLAAPRLRPPERRGLLRRTALPGFDRLDAGAGIAPPQPAPAPRVSVLMAVHDGAATLPAALRALARQSLTDWELIVVDDASRDRSAALVEAAAATDPRIRLLRLVRNGGAYAARNAGLAEARGRWVTLMDADDWAHPEKLARQVAHLEARPWLPGCLASQARLAPDLRLSRWTGTGAMIHEDLSSLMLPREILRDHLGGWDALRVSADSELLRRVRRLFGETSVAPLPEMLSLQRDAGDNATADPATGMGWFYYGARREYFEAQEAYHATAPSLRYRPGGPRPFPVPAILQPGWQPGKPGLLRLDRVYAGLFQRPDAGLSQLLAWLDEDAAAGRTAGLVPLWSSRLAPGDGLAMQPALRARIDGATVQVLTYGMEAEAEVFRRLPGQVAEEPQRYLPRVRSGGRAVLEPGRPPAAG</sequence>
<evidence type="ECO:0000313" key="6">
    <source>
        <dbReference type="EMBL" id="APX26342.1"/>
    </source>
</evidence>
<evidence type="ECO:0000259" key="5">
    <source>
        <dbReference type="Pfam" id="PF00535"/>
    </source>
</evidence>
<dbReference type="SUPFAM" id="SSF53448">
    <property type="entry name" value="Nucleotide-diphospho-sugar transferases"/>
    <property type="match status" value="1"/>
</dbReference>
<dbReference type="KEGG" id="tpro:Ga0080559_TMP5242"/>
<feature type="region of interest" description="Disordered" evidence="4">
    <location>
        <begin position="87"/>
        <end position="107"/>
    </location>
</feature>
<dbReference type="InterPro" id="IPR001173">
    <property type="entry name" value="Glyco_trans_2-like"/>
</dbReference>
<evidence type="ECO:0000256" key="3">
    <source>
        <dbReference type="ARBA" id="ARBA00022679"/>
    </source>
</evidence>
<accession>A0A1U7DE00</accession>
<evidence type="ECO:0000313" key="7">
    <source>
        <dbReference type="Proteomes" id="UP000186559"/>
    </source>
</evidence>
<keyword evidence="2" id="KW-0328">Glycosyltransferase</keyword>
<dbReference type="Proteomes" id="UP000186559">
    <property type="component" value="Plasmid pTPRO6"/>
</dbReference>
<dbReference type="GO" id="GO:0016757">
    <property type="term" value="F:glycosyltransferase activity"/>
    <property type="evidence" value="ECO:0007669"/>
    <property type="project" value="UniProtKB-KW"/>
</dbReference>
<comment type="similarity">
    <text evidence="1">Belongs to the glycosyltransferase 2 family.</text>
</comment>
<dbReference type="InterPro" id="IPR050834">
    <property type="entry name" value="Glycosyltransf_2"/>
</dbReference>
<reference evidence="6 7" key="1">
    <citation type="submission" date="2016-03" db="EMBL/GenBank/DDBJ databases">
        <title>Deep-sea bacteria in the southern Pacific.</title>
        <authorList>
            <person name="Tang K."/>
        </authorList>
    </citation>
    <scope>NUCLEOTIDE SEQUENCE [LARGE SCALE GENOMIC DNA]</scope>
    <source>
        <strain evidence="6 7">JLT2016</strain>
        <plasmid evidence="7">Plasmid ptpro6</plasmid>
    </source>
</reference>
<keyword evidence="6" id="KW-0614">Plasmid</keyword>
<dbReference type="Pfam" id="PF00535">
    <property type="entry name" value="Glycos_transf_2"/>
    <property type="match status" value="1"/>
</dbReference>
<dbReference type="InterPro" id="IPR029044">
    <property type="entry name" value="Nucleotide-diphossugar_trans"/>
</dbReference>
<dbReference type="CDD" id="cd00761">
    <property type="entry name" value="Glyco_tranf_GTA_type"/>
    <property type="match status" value="1"/>
</dbReference>
<evidence type="ECO:0000256" key="2">
    <source>
        <dbReference type="ARBA" id="ARBA00022676"/>
    </source>
</evidence>
<feature type="compositionally biased region" description="Pro residues" evidence="4">
    <location>
        <begin position="94"/>
        <end position="103"/>
    </location>
</feature>
<feature type="domain" description="Glycosyltransferase 2-like" evidence="5">
    <location>
        <begin position="276"/>
        <end position="380"/>
    </location>
</feature>
<dbReference type="AlphaFoldDB" id="A0A1U7DE00"/>
<organism evidence="6 7">
    <name type="scientific">Salipiger profundus</name>
    <dbReference type="NCBI Taxonomy" id="1229727"/>
    <lineage>
        <taxon>Bacteria</taxon>
        <taxon>Pseudomonadati</taxon>
        <taxon>Pseudomonadota</taxon>
        <taxon>Alphaproteobacteria</taxon>
        <taxon>Rhodobacterales</taxon>
        <taxon>Roseobacteraceae</taxon>
        <taxon>Salipiger</taxon>
    </lineage>
</organism>
<dbReference type="RefSeq" id="WP_076625974.1">
    <property type="nucleotide sequence ID" value="NZ_BMEW01000010.1"/>
</dbReference>
<dbReference type="Gene3D" id="3.90.550.10">
    <property type="entry name" value="Spore Coat Polysaccharide Biosynthesis Protein SpsA, Chain A"/>
    <property type="match status" value="1"/>
</dbReference>
<geneLocation type="plasmid" evidence="7">
    <name>ptpro6</name>
</geneLocation>
<evidence type="ECO:0000256" key="1">
    <source>
        <dbReference type="ARBA" id="ARBA00006739"/>
    </source>
</evidence>
<name>A0A1U7DE00_9RHOB</name>
<dbReference type="PANTHER" id="PTHR43685:SF5">
    <property type="entry name" value="GLYCOSYLTRANSFERASE EPSE-RELATED"/>
    <property type="match status" value="1"/>
</dbReference>
<dbReference type="PANTHER" id="PTHR43685">
    <property type="entry name" value="GLYCOSYLTRANSFERASE"/>
    <property type="match status" value="1"/>
</dbReference>
<keyword evidence="7" id="KW-1185">Reference proteome</keyword>